<evidence type="ECO:0000313" key="9">
    <source>
        <dbReference type="EMBL" id="KKO20120.1"/>
    </source>
</evidence>
<comment type="subcellular location">
    <subcellularLocation>
        <location evidence="1">Membrane</location>
        <topology evidence="1">Multi-pass membrane protein</topology>
    </subcellularLocation>
</comment>
<keyword evidence="5 7" id="KW-1133">Transmembrane helix</keyword>
<sequence>MFTKQKVLLLGNDSLINEIESLLRDRKYLKTYDLSVMKNYSEKSGTVCIDGSESLKSLLSIIRENKFGTVVVSHRLENFPVLRKQLLEIKFANVTIYDSLYFYEALTEKAPIHYAKDEWFLFRNQGEKFNPPLYKIAKRCMDIFLSLVGIIASLPFVLLIALVIKVSSKGPVFFKQERLGLHERPFTLLKFRTMINDAEKVTGPTWADKNDPRITKIGKLLRKIRFDELPQLFNVLKGEMSFIGTRPIRKYFAEKLAKDIPHYRLRFLIKPGLTGWAQVQGGYFGTEEGQVEKLEYDLYYIQNQSIFFDILIVLKTISTVLFQRGQ</sequence>
<dbReference type="GO" id="GO:0016780">
    <property type="term" value="F:phosphotransferase activity, for other substituted phosphate groups"/>
    <property type="evidence" value="ECO:0007669"/>
    <property type="project" value="TreeGrafter"/>
</dbReference>
<keyword evidence="3 9" id="KW-0808">Transferase</keyword>
<feature type="domain" description="Bacterial sugar transferase" evidence="8">
    <location>
        <begin position="138"/>
        <end position="321"/>
    </location>
</feature>
<protein>
    <submittedName>
        <fullName evidence="9">Sugar transferase</fullName>
    </submittedName>
</protein>
<dbReference type="PANTHER" id="PTHR30576:SF0">
    <property type="entry name" value="UNDECAPRENYL-PHOSPHATE N-ACETYLGALACTOSAMINYL 1-PHOSPHATE TRANSFERASE-RELATED"/>
    <property type="match status" value="1"/>
</dbReference>
<evidence type="ECO:0000256" key="2">
    <source>
        <dbReference type="ARBA" id="ARBA00006464"/>
    </source>
</evidence>
<comment type="similarity">
    <text evidence="2">Belongs to the bacterial sugar transferase family.</text>
</comment>
<keyword evidence="10" id="KW-1185">Reference proteome</keyword>
<evidence type="ECO:0000259" key="8">
    <source>
        <dbReference type="Pfam" id="PF02397"/>
    </source>
</evidence>
<dbReference type="GO" id="GO:0016020">
    <property type="term" value="C:membrane"/>
    <property type="evidence" value="ECO:0007669"/>
    <property type="project" value="UniProtKB-SubCell"/>
</dbReference>
<dbReference type="Proteomes" id="UP000034954">
    <property type="component" value="Unassembled WGS sequence"/>
</dbReference>
<dbReference type="InterPro" id="IPR017475">
    <property type="entry name" value="EPS_sugar_tfrase"/>
</dbReference>
<proteinExistence type="inferred from homology"/>
<dbReference type="Pfam" id="PF02397">
    <property type="entry name" value="Bac_transf"/>
    <property type="match status" value="1"/>
</dbReference>
<evidence type="ECO:0000256" key="5">
    <source>
        <dbReference type="ARBA" id="ARBA00022989"/>
    </source>
</evidence>
<dbReference type="EMBL" id="LAQJ01000124">
    <property type="protein sequence ID" value="KKO20120.1"/>
    <property type="molecule type" value="Genomic_DNA"/>
</dbReference>
<evidence type="ECO:0000256" key="1">
    <source>
        <dbReference type="ARBA" id="ARBA00004141"/>
    </source>
</evidence>
<name>A0A0M2UX45_9BACT</name>
<dbReference type="InterPro" id="IPR003362">
    <property type="entry name" value="Bact_transf"/>
</dbReference>
<feature type="transmembrane region" description="Helical" evidence="7">
    <location>
        <begin position="143"/>
        <end position="164"/>
    </location>
</feature>
<accession>A0A0M2UX45</accession>
<evidence type="ECO:0000256" key="4">
    <source>
        <dbReference type="ARBA" id="ARBA00022692"/>
    </source>
</evidence>
<evidence type="ECO:0000256" key="7">
    <source>
        <dbReference type="SAM" id="Phobius"/>
    </source>
</evidence>
<dbReference type="AlphaFoldDB" id="A0A0M2UX45"/>
<comment type="caution">
    <text evidence="9">The sequence shown here is derived from an EMBL/GenBank/DDBJ whole genome shotgun (WGS) entry which is preliminary data.</text>
</comment>
<gene>
    <name evidence="9" type="ORF">BROFUL_01145</name>
</gene>
<dbReference type="NCBIfam" id="TIGR03025">
    <property type="entry name" value="EPS_sugtrans"/>
    <property type="match status" value="1"/>
</dbReference>
<dbReference type="PATRIC" id="fig|380242.3.peg.1416"/>
<reference evidence="9 10" key="1">
    <citation type="journal article" date="2013" name="BMC Microbiol.">
        <title>Identification of the type II cytochrome c maturation pathway in anammox bacteria by comparative genomics.</title>
        <authorList>
            <person name="Ferousi C."/>
            <person name="Speth D.R."/>
            <person name="Reimann J."/>
            <person name="Op den Camp H.J."/>
            <person name="Allen J.W."/>
            <person name="Keltjens J.T."/>
            <person name="Jetten M.S."/>
        </authorList>
    </citation>
    <scope>NUCLEOTIDE SEQUENCE [LARGE SCALE GENOMIC DNA]</scope>
    <source>
        <strain evidence="9">RU1</strain>
    </source>
</reference>
<evidence type="ECO:0000313" key="10">
    <source>
        <dbReference type="Proteomes" id="UP000034954"/>
    </source>
</evidence>
<keyword evidence="4 7" id="KW-0812">Transmembrane</keyword>
<dbReference type="PANTHER" id="PTHR30576">
    <property type="entry name" value="COLANIC BIOSYNTHESIS UDP-GLUCOSE LIPID CARRIER TRANSFERASE"/>
    <property type="match status" value="1"/>
</dbReference>
<evidence type="ECO:0000256" key="6">
    <source>
        <dbReference type="ARBA" id="ARBA00023136"/>
    </source>
</evidence>
<organism evidence="9 10">
    <name type="scientific">Candidatus Brocadia fulgida</name>
    <dbReference type="NCBI Taxonomy" id="380242"/>
    <lineage>
        <taxon>Bacteria</taxon>
        <taxon>Pseudomonadati</taxon>
        <taxon>Planctomycetota</taxon>
        <taxon>Candidatus Brocadiia</taxon>
        <taxon>Candidatus Brocadiales</taxon>
        <taxon>Candidatus Brocadiaceae</taxon>
        <taxon>Candidatus Brocadia</taxon>
    </lineage>
</organism>
<evidence type="ECO:0000256" key="3">
    <source>
        <dbReference type="ARBA" id="ARBA00022679"/>
    </source>
</evidence>
<keyword evidence="6 7" id="KW-0472">Membrane</keyword>